<evidence type="ECO:0000313" key="1">
    <source>
        <dbReference type="EMBL" id="AXG67221.1"/>
    </source>
</evidence>
<organism evidence="1 2">
    <name type="scientific">Dickeya phage vB_DsoM_AD1</name>
    <dbReference type="NCBI Taxonomy" id="2283029"/>
    <lineage>
        <taxon>Viruses</taxon>
        <taxon>Duplodnaviria</taxon>
        <taxon>Heunggongvirae</taxon>
        <taxon>Uroviricota</taxon>
        <taxon>Caudoviricetes</taxon>
        <taxon>Alexandravirus</taxon>
        <taxon>Alexandravirus AD1</taxon>
    </lineage>
</organism>
<proteinExistence type="predicted"/>
<protein>
    <submittedName>
        <fullName evidence="1">Uncharacterized protein</fullName>
    </submittedName>
</protein>
<dbReference type="EMBL" id="MH460463">
    <property type="protein sequence ID" value="AXG67221.1"/>
    <property type="molecule type" value="Genomic_DNA"/>
</dbReference>
<reference evidence="1 2" key="1">
    <citation type="journal article" date="2018" name="Front. Microbiol.">
        <title>Jumbo Bacteriophages Are Represented Within an Increasing Diversity of Environmental Viruses Infecting the Emerging Phytopathogen, Dickeya solani.</title>
        <authorList>
            <person name="Day A.W."/>
            <person name="Ahn J."/>
            <person name="Salmond G.P.C."/>
        </authorList>
    </citation>
    <scope>NUCLEOTIDE SEQUENCE [LARGE SCALE GENOMIC DNA]</scope>
</reference>
<evidence type="ECO:0000313" key="2">
    <source>
        <dbReference type="Proteomes" id="UP000262440"/>
    </source>
</evidence>
<name>A0A384ZYA2_9CAUD</name>
<keyword evidence="2" id="KW-1185">Reference proteome</keyword>
<dbReference type="Proteomes" id="UP000262440">
    <property type="component" value="Segment"/>
</dbReference>
<gene>
    <name evidence="1" type="ORF">AD1_177</name>
</gene>
<sequence length="260" mass="29785">MSRLKSYGSDVGLDLRNFPDCVEPEYIEAWGAYITTQTAVDLFHSLPQPLGMQRVVEGFLSSLAKTSTQFLLRPVPPVTKHSLEQAKALLKLQHRDLKQWLQRIEFSNKFRLADVYSRTNSDYNRVANCINTTIDIYLVYVPQTTRGGIPKVGEILHKQVPYWFSNKQPKALFKTDNLTMKLAKSPLPVVPDTYPPIQQAMLSPRAWHPWNIDLGVDCMRVKGNAIALHLQSRRLCCFLSSYKRHAVEKRLNTLVKSIFI</sequence>
<accession>A0A384ZYA2</accession>